<comment type="caution">
    <text evidence="1">The sequence shown here is derived from an EMBL/GenBank/DDBJ whole genome shotgun (WGS) entry which is preliminary data.</text>
</comment>
<dbReference type="GO" id="GO:0016787">
    <property type="term" value="F:hydrolase activity"/>
    <property type="evidence" value="ECO:0007669"/>
    <property type="project" value="UniProtKB-KW"/>
</dbReference>
<organism evidence="1 2">
    <name type="scientific">Pseudomonas fluorescens</name>
    <dbReference type="NCBI Taxonomy" id="294"/>
    <lineage>
        <taxon>Bacteria</taxon>
        <taxon>Pseudomonadati</taxon>
        <taxon>Pseudomonadota</taxon>
        <taxon>Gammaproteobacteria</taxon>
        <taxon>Pseudomonadales</taxon>
        <taxon>Pseudomonadaceae</taxon>
        <taxon>Pseudomonas</taxon>
    </lineage>
</organism>
<dbReference type="Proteomes" id="UP000297322">
    <property type="component" value="Unassembled WGS sequence"/>
</dbReference>
<evidence type="ECO:0000313" key="2">
    <source>
        <dbReference type="Proteomes" id="UP000297322"/>
    </source>
</evidence>
<reference evidence="1 2" key="1">
    <citation type="submission" date="2019-03" db="EMBL/GenBank/DDBJ databases">
        <title>Biocontrol and xenobiotic degradation properties of endophytic Pseudomonas fluorescens strain BRZ63.</title>
        <authorList>
            <person name="Chlebek D.A."/>
            <person name="Pinski A."/>
            <person name="Zur J.P."/>
            <person name="Michalska J."/>
            <person name="Hupert-Kocurek K.T."/>
        </authorList>
    </citation>
    <scope>NUCLEOTIDE SEQUENCE [LARGE SCALE GENOMIC DNA]</scope>
    <source>
        <strain evidence="1 2">BRZ63</strain>
    </source>
</reference>
<dbReference type="AlphaFoldDB" id="A0A4Y9TBT6"/>
<evidence type="ECO:0000313" key="1">
    <source>
        <dbReference type="EMBL" id="TFW40297.1"/>
    </source>
</evidence>
<dbReference type="RefSeq" id="WP_065879173.1">
    <property type="nucleotide sequence ID" value="NZ_SPVI01000023.1"/>
</dbReference>
<accession>A0A4Y9TBT6</accession>
<name>A0A4Y9TBT6_PSEFL</name>
<gene>
    <name evidence="1" type="ORF">E4T65_26455</name>
</gene>
<proteinExistence type="predicted"/>
<keyword evidence="1" id="KW-0378">Hydrolase</keyword>
<protein>
    <submittedName>
        <fullName evidence="1">HAD family hydrolase</fullName>
    </submittedName>
</protein>
<dbReference type="CDD" id="cd01427">
    <property type="entry name" value="HAD_like"/>
    <property type="match status" value="1"/>
</dbReference>
<dbReference type="EMBL" id="SPVI01000023">
    <property type="protein sequence ID" value="TFW40297.1"/>
    <property type="molecule type" value="Genomic_DNA"/>
</dbReference>
<sequence length="140" mass="15943">MSYFDDELIKELKAHNIPFNILSVNNHNSIVREINERIPFSGSKIAWSKLKKSISFEDELPHAANSQLAKEIKNVATDEIVILGDSVCDEAYIIHSEDLEEALRFFSEIPQHTYITSKSLEWIACISFEGQLNFANLVSE</sequence>